<dbReference type="Proteomes" id="UP001058003">
    <property type="component" value="Chromosome"/>
</dbReference>
<dbReference type="SUPFAM" id="SSF53335">
    <property type="entry name" value="S-adenosyl-L-methionine-dependent methyltransferases"/>
    <property type="match status" value="1"/>
</dbReference>
<name>A0A9Q9IC15_9ACTN</name>
<reference evidence="1" key="1">
    <citation type="submission" date="2021-04" db="EMBL/GenBank/DDBJ databases">
        <title>Dactylosporangium aurantiacum NRRL B-8018 full assembly.</title>
        <authorList>
            <person name="Hartkoorn R.C."/>
            <person name="Beaudoing E."/>
            <person name="Hot D."/>
        </authorList>
    </citation>
    <scope>NUCLEOTIDE SEQUENCE</scope>
    <source>
        <strain evidence="1">NRRL B-8018</strain>
    </source>
</reference>
<keyword evidence="1" id="KW-0489">Methyltransferase</keyword>
<gene>
    <name evidence="1" type="ORF">Daura_33395</name>
</gene>
<dbReference type="OrthoDB" id="7273451at2"/>
<dbReference type="Gene3D" id="3.40.50.150">
    <property type="entry name" value="Vaccinia Virus protein VP39"/>
    <property type="match status" value="1"/>
</dbReference>
<dbReference type="AlphaFoldDB" id="A0A9Q9IC15"/>
<dbReference type="RefSeq" id="WP_033359107.1">
    <property type="nucleotide sequence ID" value="NZ_CP073767.1"/>
</dbReference>
<dbReference type="EMBL" id="CP073767">
    <property type="protein sequence ID" value="UWZ51618.1"/>
    <property type="molecule type" value="Genomic_DNA"/>
</dbReference>
<organism evidence="1 2">
    <name type="scientific">Dactylosporangium aurantiacum</name>
    <dbReference type="NCBI Taxonomy" id="35754"/>
    <lineage>
        <taxon>Bacteria</taxon>
        <taxon>Bacillati</taxon>
        <taxon>Actinomycetota</taxon>
        <taxon>Actinomycetes</taxon>
        <taxon>Micromonosporales</taxon>
        <taxon>Micromonosporaceae</taxon>
        <taxon>Dactylosporangium</taxon>
    </lineage>
</organism>
<evidence type="ECO:0000313" key="2">
    <source>
        <dbReference type="Proteomes" id="UP001058003"/>
    </source>
</evidence>
<accession>A0A9Q9IC15</accession>
<dbReference type="GO" id="GO:0032259">
    <property type="term" value="P:methylation"/>
    <property type="evidence" value="ECO:0007669"/>
    <property type="project" value="UniProtKB-KW"/>
</dbReference>
<dbReference type="KEGG" id="daur:Daura_33395"/>
<dbReference type="InterPro" id="IPR029063">
    <property type="entry name" value="SAM-dependent_MTases_sf"/>
</dbReference>
<protein>
    <submittedName>
        <fullName evidence="1">Class I SAM-dependent methyltransferase</fullName>
    </submittedName>
</protein>
<sequence>MSSVTPEWLALREPADAAARSVELVERLRARLVDRPELVIHDLGAGTGSMGRWLAPLLPGPQRWVLHDRDPALLQRAGETVQVRQGDITRLTRDDLDGAHLVTASALLDMFTADEVERVVAACVGVPTLFTISVTGRQELDPPDPLDAAVMAAFNAHQRRTTGGRTLLGPDAVGATVEAFGRHGVEVLVRPSPWRLGSEHAALTAEWLRGWLGAACEQEPDLIGPAQEYGRRRLAEAAAGRLGVVVHHDDLLAGGD</sequence>
<keyword evidence="2" id="KW-1185">Reference proteome</keyword>
<evidence type="ECO:0000313" key="1">
    <source>
        <dbReference type="EMBL" id="UWZ51618.1"/>
    </source>
</evidence>
<keyword evidence="1" id="KW-0808">Transferase</keyword>
<dbReference type="GO" id="GO:0008168">
    <property type="term" value="F:methyltransferase activity"/>
    <property type="evidence" value="ECO:0007669"/>
    <property type="project" value="UniProtKB-KW"/>
</dbReference>
<proteinExistence type="predicted"/>